<dbReference type="AlphaFoldDB" id="A0A9D4WUQ7"/>
<comment type="caution">
    <text evidence="2">The sequence shown here is derived from an EMBL/GenBank/DDBJ whole genome shotgun (WGS) entry which is preliminary data.</text>
</comment>
<organism evidence="2 3">
    <name type="scientific">Pisum sativum</name>
    <name type="common">Garden pea</name>
    <name type="synonym">Lathyrus oleraceus</name>
    <dbReference type="NCBI Taxonomy" id="3888"/>
    <lineage>
        <taxon>Eukaryota</taxon>
        <taxon>Viridiplantae</taxon>
        <taxon>Streptophyta</taxon>
        <taxon>Embryophyta</taxon>
        <taxon>Tracheophyta</taxon>
        <taxon>Spermatophyta</taxon>
        <taxon>Magnoliopsida</taxon>
        <taxon>eudicotyledons</taxon>
        <taxon>Gunneridae</taxon>
        <taxon>Pentapetalae</taxon>
        <taxon>rosids</taxon>
        <taxon>fabids</taxon>
        <taxon>Fabales</taxon>
        <taxon>Fabaceae</taxon>
        <taxon>Papilionoideae</taxon>
        <taxon>50 kb inversion clade</taxon>
        <taxon>NPAAA clade</taxon>
        <taxon>Hologalegina</taxon>
        <taxon>IRL clade</taxon>
        <taxon>Fabeae</taxon>
        <taxon>Lathyrus</taxon>
    </lineage>
</organism>
<protein>
    <submittedName>
        <fullName evidence="2">Uncharacterized protein</fullName>
    </submittedName>
</protein>
<proteinExistence type="predicted"/>
<evidence type="ECO:0000313" key="2">
    <source>
        <dbReference type="EMBL" id="KAI5408048.1"/>
    </source>
</evidence>
<evidence type="ECO:0000313" key="3">
    <source>
        <dbReference type="Proteomes" id="UP001058974"/>
    </source>
</evidence>
<name>A0A9D4WUQ7_PEA</name>
<evidence type="ECO:0000256" key="1">
    <source>
        <dbReference type="SAM" id="MobiDB-lite"/>
    </source>
</evidence>
<feature type="compositionally biased region" description="Low complexity" evidence="1">
    <location>
        <begin position="79"/>
        <end position="93"/>
    </location>
</feature>
<accession>A0A9D4WUQ7</accession>
<gene>
    <name evidence="2" type="ORF">KIW84_054046</name>
</gene>
<sequence>MNENRNEKMNYNMTSLHHNCELMKANTPSPFKSKCLIIALHSLIDLDSPIFLNILFKLFGVIKPHLSLSLYISNASFKSLNFSSSPPSSIKLINSDKLK</sequence>
<feature type="region of interest" description="Disordered" evidence="1">
    <location>
        <begin position="79"/>
        <end position="99"/>
    </location>
</feature>
<dbReference type="Gramene" id="Psat05G0404600-T1">
    <property type="protein sequence ID" value="KAI5408048.1"/>
    <property type="gene ID" value="KIW84_054046"/>
</dbReference>
<dbReference type="EMBL" id="JAMSHJ010000005">
    <property type="protein sequence ID" value="KAI5408048.1"/>
    <property type="molecule type" value="Genomic_DNA"/>
</dbReference>
<reference evidence="2 3" key="1">
    <citation type="journal article" date="2022" name="Nat. Genet.">
        <title>Improved pea reference genome and pan-genome highlight genomic features and evolutionary characteristics.</title>
        <authorList>
            <person name="Yang T."/>
            <person name="Liu R."/>
            <person name="Luo Y."/>
            <person name="Hu S."/>
            <person name="Wang D."/>
            <person name="Wang C."/>
            <person name="Pandey M.K."/>
            <person name="Ge S."/>
            <person name="Xu Q."/>
            <person name="Li N."/>
            <person name="Li G."/>
            <person name="Huang Y."/>
            <person name="Saxena R.K."/>
            <person name="Ji Y."/>
            <person name="Li M."/>
            <person name="Yan X."/>
            <person name="He Y."/>
            <person name="Liu Y."/>
            <person name="Wang X."/>
            <person name="Xiang C."/>
            <person name="Varshney R.K."/>
            <person name="Ding H."/>
            <person name="Gao S."/>
            <person name="Zong X."/>
        </authorList>
    </citation>
    <scope>NUCLEOTIDE SEQUENCE [LARGE SCALE GENOMIC DNA]</scope>
    <source>
        <strain evidence="2 3">cv. Zhongwan 6</strain>
    </source>
</reference>
<dbReference type="Proteomes" id="UP001058974">
    <property type="component" value="Chromosome 5"/>
</dbReference>
<keyword evidence="3" id="KW-1185">Reference proteome</keyword>